<keyword evidence="3 4" id="KW-0472">Membrane</keyword>
<evidence type="ECO:0000313" key="6">
    <source>
        <dbReference type="Proteomes" id="UP000295334"/>
    </source>
</evidence>
<dbReference type="SUPFAM" id="SSF101898">
    <property type="entry name" value="NHL repeat"/>
    <property type="match status" value="1"/>
</dbReference>
<keyword evidence="4" id="KW-1133">Transmembrane helix</keyword>
<protein>
    <recommendedName>
        <fullName evidence="7">SdiA-regulated family protein</fullName>
    </recommendedName>
</protein>
<evidence type="ECO:0000256" key="1">
    <source>
        <dbReference type="ARBA" id="ARBA00004236"/>
    </source>
</evidence>
<name>A0A4R1BN11_9BACT</name>
<keyword evidence="6" id="KW-1185">Reference proteome</keyword>
<feature type="transmembrane region" description="Helical" evidence="4">
    <location>
        <begin position="47"/>
        <end position="68"/>
    </location>
</feature>
<organism evidence="5 6">
    <name type="scientific">Flaviaesturariibacter flavus</name>
    <dbReference type="NCBI Taxonomy" id="2502780"/>
    <lineage>
        <taxon>Bacteria</taxon>
        <taxon>Pseudomonadati</taxon>
        <taxon>Bacteroidota</taxon>
        <taxon>Chitinophagia</taxon>
        <taxon>Chitinophagales</taxon>
        <taxon>Chitinophagaceae</taxon>
        <taxon>Flaviaestuariibacter</taxon>
    </lineage>
</organism>
<comment type="subcellular location">
    <subcellularLocation>
        <location evidence="1">Cell membrane</location>
    </subcellularLocation>
</comment>
<dbReference type="AlphaFoldDB" id="A0A4R1BN11"/>
<reference evidence="5 6" key="1">
    <citation type="submission" date="2019-03" db="EMBL/GenBank/DDBJ databases">
        <authorList>
            <person name="Kim M.K.M."/>
        </authorList>
    </citation>
    <scope>NUCLEOTIDE SEQUENCE [LARGE SCALE GENOMIC DNA]</scope>
    <source>
        <strain evidence="5 6">17J68-12</strain>
    </source>
</reference>
<evidence type="ECO:0000313" key="5">
    <source>
        <dbReference type="EMBL" id="TCJ18746.1"/>
    </source>
</evidence>
<evidence type="ECO:0008006" key="7">
    <source>
        <dbReference type="Google" id="ProtNLM"/>
    </source>
</evidence>
<keyword evidence="2" id="KW-1003">Cell membrane</keyword>
<dbReference type="GO" id="GO:0005886">
    <property type="term" value="C:plasma membrane"/>
    <property type="evidence" value="ECO:0007669"/>
    <property type="project" value="UniProtKB-SubCell"/>
</dbReference>
<dbReference type="Proteomes" id="UP000295334">
    <property type="component" value="Unassembled WGS sequence"/>
</dbReference>
<dbReference type="OrthoDB" id="5292493at2"/>
<gene>
    <name evidence="5" type="ORF">EPD60_03020</name>
</gene>
<evidence type="ECO:0000256" key="2">
    <source>
        <dbReference type="ARBA" id="ARBA00022475"/>
    </source>
</evidence>
<comment type="caution">
    <text evidence="5">The sequence shown here is derived from an EMBL/GenBank/DDBJ whole genome shotgun (WGS) entry which is preliminary data.</text>
</comment>
<proteinExistence type="predicted"/>
<sequence length="340" mass="37510">MPQLLYKISFPALRRQGAVGAAAPKKGWAGSPARPVPATPGRPAGPLVLIVLLTVVAMCFLTGCQMFWAPHSPKGYVLPRPEIHFLDKKLNEISGIFYLRGEGSMLAIADDKKHIYRIYTDGRDDDYYEESFGESADYEDVVKVDSSVFVLASDATLFETRRTDSGLVTRSYSLKVPVPEEAGKRKDGSTVDFETLYYDPSAGGLILLSKSIKGESKKGIRSAWRFNLATRSFDTNPFYSFRLKDINEALKDGRVEFKPSAAAIHPFTGELYVLSSAGHLLVVADMRGRVRAAYRLNPSFYPQAEGIAFAENGDMYISNEAKLGKASLLRIPYNGQKGAR</sequence>
<evidence type="ECO:0000256" key="3">
    <source>
        <dbReference type="ARBA" id="ARBA00023136"/>
    </source>
</evidence>
<dbReference type="Pfam" id="PF06977">
    <property type="entry name" value="SdiA-regulated"/>
    <property type="match status" value="1"/>
</dbReference>
<dbReference type="InterPro" id="IPR009722">
    <property type="entry name" value="YjiK/CarP"/>
</dbReference>
<dbReference type="EMBL" id="SJZI01000003">
    <property type="protein sequence ID" value="TCJ18746.1"/>
    <property type="molecule type" value="Genomic_DNA"/>
</dbReference>
<accession>A0A4R1BN11</accession>
<keyword evidence="4" id="KW-0812">Transmembrane</keyword>
<evidence type="ECO:0000256" key="4">
    <source>
        <dbReference type="SAM" id="Phobius"/>
    </source>
</evidence>